<evidence type="ECO:0000256" key="2">
    <source>
        <dbReference type="ARBA" id="ARBA00006375"/>
    </source>
</evidence>
<keyword evidence="11" id="KW-1185">Reference proteome</keyword>
<dbReference type="GO" id="GO:0016020">
    <property type="term" value="C:membrane"/>
    <property type="evidence" value="ECO:0007669"/>
    <property type="project" value="UniProtKB-SubCell"/>
</dbReference>
<reference evidence="11" key="1">
    <citation type="submission" date="2018-01" db="EMBL/GenBank/DDBJ databases">
        <authorList>
            <person name="Alioto T."/>
            <person name="Alioto T."/>
        </authorList>
    </citation>
    <scope>NUCLEOTIDE SEQUENCE [LARGE SCALE GENOMIC DNA]</scope>
</reference>
<dbReference type="Gene3D" id="1.50.40.10">
    <property type="entry name" value="Mitochondrial carrier domain"/>
    <property type="match status" value="1"/>
</dbReference>
<dbReference type="PANTHER" id="PTHR45618">
    <property type="entry name" value="MITOCHONDRIAL DICARBOXYLATE CARRIER-RELATED"/>
    <property type="match status" value="1"/>
</dbReference>
<dbReference type="AlphaFoldDB" id="A0A3B0J5N3"/>
<protein>
    <submittedName>
        <fullName evidence="10">Blast:Mitochondrial dicarboxylate carrier</fullName>
    </submittedName>
</protein>
<dbReference type="Proteomes" id="UP000268350">
    <property type="component" value="Unassembled WGS sequence"/>
</dbReference>
<gene>
    <name evidence="10" type="ORF">DGUA_6G007975</name>
</gene>
<comment type="similarity">
    <text evidence="2 9">Belongs to the mitochondrial carrier (TC 2.A.29) family.</text>
</comment>
<dbReference type="PROSITE" id="PS50920">
    <property type="entry name" value="SOLCAR"/>
    <property type="match status" value="3"/>
</dbReference>
<evidence type="ECO:0000256" key="9">
    <source>
        <dbReference type="RuleBase" id="RU000488"/>
    </source>
</evidence>
<dbReference type="InterPro" id="IPR023395">
    <property type="entry name" value="MCP_dom_sf"/>
</dbReference>
<name>A0A3B0J5N3_DROGU</name>
<keyword evidence="3 9" id="KW-0813">Transport</keyword>
<dbReference type="InterPro" id="IPR018108">
    <property type="entry name" value="MCP_transmembrane"/>
</dbReference>
<evidence type="ECO:0000256" key="1">
    <source>
        <dbReference type="ARBA" id="ARBA00004141"/>
    </source>
</evidence>
<accession>A0A3B0J5N3</accession>
<evidence type="ECO:0000256" key="5">
    <source>
        <dbReference type="ARBA" id="ARBA00022737"/>
    </source>
</evidence>
<organism evidence="10 11">
    <name type="scientific">Drosophila guanche</name>
    <name type="common">Fruit fly</name>
    <dbReference type="NCBI Taxonomy" id="7266"/>
    <lineage>
        <taxon>Eukaryota</taxon>
        <taxon>Metazoa</taxon>
        <taxon>Ecdysozoa</taxon>
        <taxon>Arthropoda</taxon>
        <taxon>Hexapoda</taxon>
        <taxon>Insecta</taxon>
        <taxon>Pterygota</taxon>
        <taxon>Neoptera</taxon>
        <taxon>Endopterygota</taxon>
        <taxon>Diptera</taxon>
        <taxon>Brachycera</taxon>
        <taxon>Muscomorpha</taxon>
        <taxon>Ephydroidea</taxon>
        <taxon>Drosophilidae</taxon>
        <taxon>Drosophila</taxon>
        <taxon>Sophophora</taxon>
    </lineage>
</organism>
<dbReference type="InterPro" id="IPR050391">
    <property type="entry name" value="Mito_Metabolite_Transporter"/>
</dbReference>
<evidence type="ECO:0000256" key="6">
    <source>
        <dbReference type="ARBA" id="ARBA00022989"/>
    </source>
</evidence>
<keyword evidence="6" id="KW-1133">Transmembrane helix</keyword>
<evidence type="ECO:0000256" key="4">
    <source>
        <dbReference type="ARBA" id="ARBA00022692"/>
    </source>
</evidence>
<feature type="repeat" description="Solcar" evidence="8">
    <location>
        <begin position="121"/>
        <end position="212"/>
    </location>
</feature>
<keyword evidence="5" id="KW-0677">Repeat</keyword>
<keyword evidence="4 8" id="KW-0812">Transmembrane</keyword>
<feature type="repeat" description="Solcar" evidence="8">
    <location>
        <begin position="222"/>
        <end position="306"/>
    </location>
</feature>
<evidence type="ECO:0000313" key="11">
    <source>
        <dbReference type="Proteomes" id="UP000268350"/>
    </source>
</evidence>
<sequence>MTHVGVVHFGQNTTRKSHKLACLYKYCDILQEERRLYPRWWCGGLAGATTQLFTAPFDLLETRMMIIKQDRTLAQTFRLAIKEHGFFSLYDGLSAQLLRQMTYVALRFHLYETGKRYVDEYNFLHKVGVASVAGVVAGCVGIPSELVNIRMHVDRALPERKRRNYRNVFHGLYTVARNEGWTSLYHGGSYSCARAALITIGQNAVYDQAKMNYMHYLELTHDSKLLHVISSVSAALLCGPLVQPIEILKTLRMTTRAPDGGRADKFFAYMMRFGPRGLFRGTVPSLMRMLPNTTLTFVLFEQFRLYFGYYDDVPKKT</sequence>
<proteinExistence type="inferred from homology"/>
<evidence type="ECO:0000313" key="10">
    <source>
        <dbReference type="EMBL" id="SPP77304.1"/>
    </source>
</evidence>
<evidence type="ECO:0000256" key="3">
    <source>
        <dbReference type="ARBA" id="ARBA00022448"/>
    </source>
</evidence>
<dbReference type="OMA" id="QCFTAPF"/>
<evidence type="ECO:0000256" key="7">
    <source>
        <dbReference type="ARBA" id="ARBA00023136"/>
    </source>
</evidence>
<dbReference type="Pfam" id="PF00153">
    <property type="entry name" value="Mito_carr"/>
    <property type="match status" value="3"/>
</dbReference>
<keyword evidence="7 8" id="KW-0472">Membrane</keyword>
<evidence type="ECO:0000256" key="8">
    <source>
        <dbReference type="PROSITE-ProRule" id="PRU00282"/>
    </source>
</evidence>
<dbReference type="OrthoDB" id="270584at2759"/>
<dbReference type="EMBL" id="OUUW01000002">
    <property type="protein sequence ID" value="SPP77304.1"/>
    <property type="molecule type" value="Genomic_DNA"/>
</dbReference>
<comment type="subcellular location">
    <subcellularLocation>
        <location evidence="1">Membrane</location>
        <topology evidence="1">Multi-pass membrane protein</topology>
    </subcellularLocation>
</comment>
<dbReference type="SUPFAM" id="SSF103506">
    <property type="entry name" value="Mitochondrial carrier"/>
    <property type="match status" value="1"/>
</dbReference>
<feature type="repeat" description="Solcar" evidence="8">
    <location>
        <begin position="34"/>
        <end position="117"/>
    </location>
</feature>